<reference evidence="2 3" key="1">
    <citation type="journal article" date="2013" name="Genome Biol.">
        <title>The genome sequence of the most widely cultivated cacao type and its use to identify candidate genes regulating pod color.</title>
        <authorList>
            <person name="Motamayor J.C."/>
            <person name="Mockaitis K."/>
            <person name="Schmutz J."/>
            <person name="Haiminen N."/>
            <person name="Iii D.L."/>
            <person name="Cornejo O."/>
            <person name="Findley S.D."/>
            <person name="Zheng P."/>
            <person name="Utro F."/>
            <person name="Royaert S."/>
            <person name="Saski C."/>
            <person name="Jenkins J."/>
            <person name="Podicheti R."/>
            <person name="Zhao M."/>
            <person name="Scheffler B.E."/>
            <person name="Stack J.C."/>
            <person name="Feltus F.A."/>
            <person name="Mustiga G.M."/>
            <person name="Amores F."/>
            <person name="Phillips W."/>
            <person name="Marelli J.P."/>
            <person name="May G.D."/>
            <person name="Shapiro H."/>
            <person name="Ma J."/>
            <person name="Bustamante C.D."/>
            <person name="Schnell R.J."/>
            <person name="Main D."/>
            <person name="Gilbert D."/>
            <person name="Parida L."/>
            <person name="Kuhn D.N."/>
        </authorList>
    </citation>
    <scope>NUCLEOTIDE SEQUENCE [LARGE SCALE GENOMIC DNA]</scope>
    <source>
        <strain evidence="3">cv. Matina 1-6</strain>
    </source>
</reference>
<evidence type="ECO:0000259" key="1">
    <source>
        <dbReference type="Pfam" id="PF13961"/>
    </source>
</evidence>
<dbReference type="AlphaFoldDB" id="A0A061EVN5"/>
<organism evidence="2 3">
    <name type="scientific">Theobroma cacao</name>
    <name type="common">Cacao</name>
    <name type="synonym">Cocoa</name>
    <dbReference type="NCBI Taxonomy" id="3641"/>
    <lineage>
        <taxon>Eukaryota</taxon>
        <taxon>Viridiplantae</taxon>
        <taxon>Streptophyta</taxon>
        <taxon>Embryophyta</taxon>
        <taxon>Tracheophyta</taxon>
        <taxon>Spermatophyta</taxon>
        <taxon>Magnoliopsida</taxon>
        <taxon>eudicotyledons</taxon>
        <taxon>Gunneridae</taxon>
        <taxon>Pentapetalae</taxon>
        <taxon>rosids</taxon>
        <taxon>malvids</taxon>
        <taxon>Malvales</taxon>
        <taxon>Malvaceae</taxon>
        <taxon>Byttnerioideae</taxon>
        <taxon>Theobroma</taxon>
    </lineage>
</organism>
<accession>A0A061EVN5</accession>
<dbReference type="EMBL" id="CM001883">
    <property type="protein sequence ID" value="EOY09145.1"/>
    <property type="molecule type" value="Genomic_DNA"/>
</dbReference>
<protein>
    <recommendedName>
        <fullName evidence="1">DUF4219 domain-containing protein</fullName>
    </recommendedName>
</protein>
<dbReference type="OMA" id="CHANPTM"/>
<sequence>MASSTYIATASPIFNGENYPICAVNIKTYLKAFDLWEVVEVEREPPVMCHANPTMAQPKQHSEEVAK</sequence>
<dbReference type="InterPro" id="IPR025314">
    <property type="entry name" value="DUF4219"/>
</dbReference>
<keyword evidence="3" id="KW-1185">Reference proteome</keyword>
<evidence type="ECO:0000313" key="3">
    <source>
        <dbReference type="Proteomes" id="UP000026915"/>
    </source>
</evidence>
<proteinExistence type="predicted"/>
<name>A0A061EVN5_THECC</name>
<dbReference type="InParanoid" id="A0A061EVN5"/>
<dbReference type="Pfam" id="PF13961">
    <property type="entry name" value="DUF4219"/>
    <property type="match status" value="1"/>
</dbReference>
<dbReference type="Gramene" id="EOY09145">
    <property type="protein sequence ID" value="EOY09145"/>
    <property type="gene ID" value="TCM_024539"/>
</dbReference>
<feature type="domain" description="DUF4219" evidence="1">
    <location>
        <begin position="14"/>
        <end position="40"/>
    </location>
</feature>
<dbReference type="Proteomes" id="UP000026915">
    <property type="component" value="Chromosome 5"/>
</dbReference>
<evidence type="ECO:0000313" key="2">
    <source>
        <dbReference type="EMBL" id="EOY09145.1"/>
    </source>
</evidence>
<dbReference type="HOGENOM" id="CLU_2817616_0_0_1"/>
<gene>
    <name evidence="2" type="ORF">TCM_024539</name>
</gene>